<dbReference type="VEuPathDB" id="VectorBase:CSON009219"/>
<evidence type="ECO:0000313" key="5">
    <source>
        <dbReference type="EMBL" id="SSX23539.1"/>
    </source>
</evidence>
<evidence type="ECO:0000313" key="4">
    <source>
        <dbReference type="EMBL" id="SSX03173.1"/>
    </source>
</evidence>
<feature type="compositionally biased region" description="Polar residues" evidence="1">
    <location>
        <begin position="142"/>
        <end position="152"/>
    </location>
</feature>
<keyword evidence="2" id="KW-0732">Signal</keyword>
<dbReference type="EMBL" id="UFQS01000362">
    <property type="protein sequence ID" value="SSX03173.1"/>
    <property type="molecule type" value="Genomic_DNA"/>
</dbReference>
<dbReference type="AlphaFoldDB" id="A0A336KJX5"/>
<feature type="signal peptide" evidence="2">
    <location>
        <begin position="1"/>
        <end position="19"/>
    </location>
</feature>
<organism evidence="4">
    <name type="scientific">Culicoides sonorensis</name>
    <name type="common">Biting midge</name>
    <dbReference type="NCBI Taxonomy" id="179676"/>
    <lineage>
        <taxon>Eukaryota</taxon>
        <taxon>Metazoa</taxon>
        <taxon>Ecdysozoa</taxon>
        <taxon>Arthropoda</taxon>
        <taxon>Hexapoda</taxon>
        <taxon>Insecta</taxon>
        <taxon>Pterygota</taxon>
        <taxon>Neoptera</taxon>
        <taxon>Endopterygota</taxon>
        <taxon>Diptera</taxon>
        <taxon>Nematocera</taxon>
        <taxon>Chironomoidea</taxon>
        <taxon>Ceratopogonidae</taxon>
        <taxon>Ceratopogoninae</taxon>
        <taxon>Culicoides</taxon>
        <taxon>Monoculicoides</taxon>
    </lineage>
</organism>
<proteinExistence type="predicted"/>
<feature type="domain" description="DUF243" evidence="3">
    <location>
        <begin position="211"/>
        <end position="310"/>
    </location>
</feature>
<feature type="compositionally biased region" description="Low complexity" evidence="1">
    <location>
        <begin position="342"/>
        <end position="359"/>
    </location>
</feature>
<dbReference type="GO" id="GO:0008010">
    <property type="term" value="F:structural constituent of chitin-based larval cuticle"/>
    <property type="evidence" value="ECO:0007669"/>
    <property type="project" value="TreeGrafter"/>
</dbReference>
<dbReference type="GO" id="GO:0062129">
    <property type="term" value="C:chitin-based extracellular matrix"/>
    <property type="evidence" value="ECO:0007669"/>
    <property type="project" value="TreeGrafter"/>
</dbReference>
<evidence type="ECO:0000256" key="2">
    <source>
        <dbReference type="SAM" id="SignalP"/>
    </source>
</evidence>
<protein>
    <submittedName>
        <fullName evidence="4">CSON009219 protein</fullName>
    </submittedName>
</protein>
<evidence type="ECO:0000259" key="3">
    <source>
        <dbReference type="SMART" id="SM00690"/>
    </source>
</evidence>
<evidence type="ECO:0000256" key="1">
    <source>
        <dbReference type="SAM" id="MobiDB-lite"/>
    </source>
</evidence>
<sequence>MDMKLILVFISLIYVCVEARPEPPSRYGAPTQQSQFSQFRTQQQPQQQIFEHHKSSFQVPSQFSQDFNANNHPVSIISVQPSISKDYSLPVESVGYQNQNFVSNSHQGPVRSDFANDQVSSFGNAYTGGSEIRGQGLVQQTYSTPTFSSDNTQSYQNQGFGSQSSSNNNFNSHSGQQQQFQTGFTPSRVQLNTNQFESQNVRDSVNVPVQTIVTKDIYVHSAPPDEPEEFASQSVQPQVNRKNYKIIFIKTPSLTTQQQIQYQQQAQNEEKTIVYVLVKKPELNNEVLLAQNPVQKVNKPEVYFIKYKAHKGREQYSYNTTPKSTVNTANTELSHNSQSVATRTSLSSDRSDTNTNNDLVAQSHKSSQDTSTGILKDSYTNALEGIEHTDGHYPEEKRTRKSNYSPYGPSNFNPGTPLG</sequence>
<dbReference type="Pfam" id="PF03103">
    <property type="entry name" value="DUF243"/>
    <property type="match status" value="1"/>
</dbReference>
<feature type="region of interest" description="Disordered" evidence="1">
    <location>
        <begin position="142"/>
        <end position="180"/>
    </location>
</feature>
<feature type="compositionally biased region" description="Polar residues" evidence="1">
    <location>
        <begin position="316"/>
        <end position="341"/>
    </location>
</feature>
<dbReference type="SMART" id="SM00690">
    <property type="entry name" value="DM5"/>
    <property type="match status" value="1"/>
</dbReference>
<gene>
    <name evidence="4" type="primary">CSON009219</name>
</gene>
<dbReference type="GO" id="GO:0040003">
    <property type="term" value="P:chitin-based cuticle development"/>
    <property type="evidence" value="ECO:0007669"/>
    <property type="project" value="TreeGrafter"/>
</dbReference>
<feature type="compositionally biased region" description="Polar residues" evidence="1">
    <location>
        <begin position="402"/>
        <end position="419"/>
    </location>
</feature>
<feature type="chain" id="PRO_5033778179" evidence="2">
    <location>
        <begin position="20"/>
        <end position="419"/>
    </location>
</feature>
<feature type="compositionally biased region" description="Basic and acidic residues" evidence="1">
    <location>
        <begin position="385"/>
        <end position="398"/>
    </location>
</feature>
<accession>A0A336KJX5</accession>
<dbReference type="InterPro" id="IPR004145">
    <property type="entry name" value="DUF243"/>
</dbReference>
<dbReference type="PANTHER" id="PTHR31927:SF16">
    <property type="entry name" value="LP07342P"/>
    <property type="match status" value="1"/>
</dbReference>
<name>A0A336KJX5_CULSO</name>
<dbReference type="PANTHER" id="PTHR31927">
    <property type="entry name" value="FI07246P-RELATED-RELATED"/>
    <property type="match status" value="1"/>
</dbReference>
<feature type="compositionally biased region" description="Low complexity" evidence="1">
    <location>
        <begin position="153"/>
        <end position="180"/>
    </location>
</feature>
<dbReference type="EMBL" id="UFQT01000362">
    <property type="protein sequence ID" value="SSX23539.1"/>
    <property type="molecule type" value="Genomic_DNA"/>
</dbReference>
<feature type="region of interest" description="Disordered" evidence="1">
    <location>
        <begin position="316"/>
        <end position="419"/>
    </location>
</feature>
<feature type="compositionally biased region" description="Polar residues" evidence="1">
    <location>
        <begin position="363"/>
        <end position="381"/>
    </location>
</feature>
<reference evidence="5" key="2">
    <citation type="submission" date="2018-07" db="EMBL/GenBank/DDBJ databases">
        <authorList>
            <person name="Quirk P.G."/>
            <person name="Krulwich T.A."/>
        </authorList>
    </citation>
    <scope>NUCLEOTIDE SEQUENCE</scope>
</reference>
<reference evidence="4" key="1">
    <citation type="submission" date="2018-04" db="EMBL/GenBank/DDBJ databases">
        <authorList>
            <person name="Go L.Y."/>
            <person name="Mitchell J.A."/>
        </authorList>
    </citation>
    <scope>NUCLEOTIDE SEQUENCE</scope>
    <source>
        <tissue evidence="4">Whole organism</tissue>
    </source>
</reference>